<reference evidence="2" key="1">
    <citation type="submission" date="2018-04" db="EMBL/GenBank/DDBJ databases">
        <title>Whole genome sequencing of Hypsizygus marmoreus.</title>
        <authorList>
            <person name="Choi I.-G."/>
            <person name="Min B."/>
            <person name="Kim J.-G."/>
            <person name="Kim S."/>
            <person name="Oh Y.-L."/>
            <person name="Kong W.-S."/>
            <person name="Park H."/>
            <person name="Jeong J."/>
            <person name="Song E.-S."/>
        </authorList>
    </citation>
    <scope>NUCLEOTIDE SEQUENCE [LARGE SCALE GENOMIC DNA]</scope>
    <source>
        <strain evidence="2">51987-8</strain>
    </source>
</reference>
<name>A0A369JCJ4_HYPMA</name>
<sequence>MNPAAVSESASSRLPIHEALEEVLKKAACWVTEELLSVDRLKYIECTKLVHARKMKVNVSAELERERGKAALERGDPSGHRSRRCFGKHALSGQTSRPDHQHANNKLRDEENEDVAFSRTDSSCQSPTLFSTLVLPRALLTTSALR</sequence>
<feature type="compositionally biased region" description="Basic and acidic residues" evidence="1">
    <location>
        <begin position="62"/>
        <end position="79"/>
    </location>
</feature>
<accession>A0A369JCJ4</accession>
<dbReference type="EMBL" id="LUEZ02000106">
    <property type="protein sequence ID" value="RDB18327.1"/>
    <property type="molecule type" value="Genomic_DNA"/>
</dbReference>
<gene>
    <name evidence="2" type="ORF">Hypma_000512</name>
</gene>
<keyword evidence="3" id="KW-1185">Reference proteome</keyword>
<feature type="region of interest" description="Disordered" evidence="1">
    <location>
        <begin position="60"/>
        <end position="123"/>
    </location>
</feature>
<dbReference type="InParanoid" id="A0A369JCJ4"/>
<dbReference type="Proteomes" id="UP000076154">
    <property type="component" value="Unassembled WGS sequence"/>
</dbReference>
<evidence type="ECO:0000313" key="2">
    <source>
        <dbReference type="EMBL" id="RDB18327.1"/>
    </source>
</evidence>
<evidence type="ECO:0000313" key="3">
    <source>
        <dbReference type="Proteomes" id="UP000076154"/>
    </source>
</evidence>
<comment type="caution">
    <text evidence="2">The sequence shown here is derived from an EMBL/GenBank/DDBJ whole genome shotgun (WGS) entry which is preliminary data.</text>
</comment>
<organism evidence="2 3">
    <name type="scientific">Hypsizygus marmoreus</name>
    <name type="common">White beech mushroom</name>
    <name type="synonym">Agaricus marmoreus</name>
    <dbReference type="NCBI Taxonomy" id="39966"/>
    <lineage>
        <taxon>Eukaryota</taxon>
        <taxon>Fungi</taxon>
        <taxon>Dikarya</taxon>
        <taxon>Basidiomycota</taxon>
        <taxon>Agaricomycotina</taxon>
        <taxon>Agaricomycetes</taxon>
        <taxon>Agaricomycetidae</taxon>
        <taxon>Agaricales</taxon>
        <taxon>Tricholomatineae</taxon>
        <taxon>Lyophyllaceae</taxon>
        <taxon>Hypsizygus</taxon>
    </lineage>
</organism>
<feature type="compositionally biased region" description="Basic and acidic residues" evidence="1">
    <location>
        <begin position="97"/>
        <end position="109"/>
    </location>
</feature>
<protein>
    <submittedName>
        <fullName evidence="2">Uncharacterized protein</fullName>
    </submittedName>
</protein>
<proteinExistence type="predicted"/>
<dbReference type="AlphaFoldDB" id="A0A369JCJ4"/>
<evidence type="ECO:0000256" key="1">
    <source>
        <dbReference type="SAM" id="MobiDB-lite"/>
    </source>
</evidence>